<dbReference type="RefSeq" id="WP_049644884.1">
    <property type="nucleotide sequence ID" value="NZ_LFTY01000002.1"/>
</dbReference>
<dbReference type="InterPro" id="IPR011006">
    <property type="entry name" value="CheY-like_superfamily"/>
</dbReference>
<name>A0A0J9H0X7_9RHOB</name>
<dbReference type="PROSITE" id="PS50921">
    <property type="entry name" value="ANTAR"/>
    <property type="match status" value="1"/>
</dbReference>
<dbReference type="PIRSF" id="PIRSF036382">
    <property type="entry name" value="RR_antiterm"/>
    <property type="match status" value="1"/>
</dbReference>
<comment type="caution">
    <text evidence="4">The sequence shown here is derived from an EMBL/GenBank/DDBJ whole genome shotgun (WGS) entry which is preliminary data.</text>
</comment>
<dbReference type="GO" id="GO:0003723">
    <property type="term" value="F:RNA binding"/>
    <property type="evidence" value="ECO:0007669"/>
    <property type="project" value="InterPro"/>
</dbReference>
<gene>
    <name evidence="4" type="ORF">AIOL_004380</name>
</gene>
<dbReference type="EMBL" id="LFTY01000002">
    <property type="protein sequence ID" value="KMW59398.1"/>
    <property type="molecule type" value="Genomic_DNA"/>
</dbReference>
<evidence type="ECO:0000256" key="1">
    <source>
        <dbReference type="PROSITE-ProRule" id="PRU00169"/>
    </source>
</evidence>
<dbReference type="Gene3D" id="1.10.10.10">
    <property type="entry name" value="Winged helix-like DNA-binding domain superfamily/Winged helix DNA-binding domain"/>
    <property type="match status" value="1"/>
</dbReference>
<feature type="domain" description="Response regulatory" evidence="2">
    <location>
        <begin position="6"/>
        <end position="120"/>
    </location>
</feature>
<dbReference type="Gene3D" id="3.40.50.2300">
    <property type="match status" value="1"/>
</dbReference>
<dbReference type="SMART" id="SM01012">
    <property type="entry name" value="ANTAR"/>
    <property type="match status" value="1"/>
</dbReference>
<dbReference type="SUPFAM" id="SSF52172">
    <property type="entry name" value="CheY-like"/>
    <property type="match status" value="1"/>
</dbReference>
<sequence length="194" mass="21505">MAKPLSILVVEEVQDRALMIVDSLAELGDHDIQVISEVSGLARRIAERNPDVVLVDLTSPTRDTIEELTLATAPMERPVAMFVDESDDRLTQAAIEAGVSAYVVDNLRADRIRPVLSAAIARFQMFRRMRNELDETKRALEERKTLDRAKGLLMKNRGLSEDEAYGLLRKTAMDQGKKISEISAALVTAADLLS</sequence>
<dbReference type="InterPro" id="IPR001789">
    <property type="entry name" value="Sig_transdc_resp-reg_receiver"/>
</dbReference>
<evidence type="ECO:0000313" key="5">
    <source>
        <dbReference type="Proteomes" id="UP000037178"/>
    </source>
</evidence>
<reference evidence="4 5" key="1">
    <citation type="submission" date="2015-06" db="EMBL/GenBank/DDBJ databases">
        <title>Draft genome sequence of an Alphaproteobacteria species associated to the Mediterranean sponge Oscarella lobularis.</title>
        <authorList>
            <person name="Jourda C."/>
            <person name="Santini S."/>
            <person name="Claverie J.-M."/>
        </authorList>
    </citation>
    <scope>NUCLEOTIDE SEQUENCE [LARGE SCALE GENOMIC DNA]</scope>
    <source>
        <strain evidence="4">IGS</strain>
    </source>
</reference>
<feature type="modified residue" description="4-aspartylphosphate" evidence="1">
    <location>
        <position position="56"/>
    </location>
</feature>
<dbReference type="OrthoDB" id="9795002at2"/>
<accession>A0A0J9H0X7</accession>
<dbReference type="PROSITE" id="PS50110">
    <property type="entry name" value="RESPONSE_REGULATORY"/>
    <property type="match status" value="1"/>
</dbReference>
<dbReference type="STRING" id="1675527.AIOL_004380"/>
<keyword evidence="1" id="KW-0597">Phosphoprotein</keyword>
<feature type="domain" description="ANTAR" evidence="3">
    <location>
        <begin position="126"/>
        <end position="187"/>
    </location>
</feature>
<dbReference type="Proteomes" id="UP000037178">
    <property type="component" value="Unassembled WGS sequence"/>
</dbReference>
<protein>
    <submittedName>
        <fullName evidence="4">Response regulator NasT</fullName>
    </submittedName>
</protein>
<dbReference type="InterPro" id="IPR008327">
    <property type="entry name" value="Sig_transdc_resp-reg_antiterm"/>
</dbReference>
<evidence type="ECO:0000259" key="2">
    <source>
        <dbReference type="PROSITE" id="PS50110"/>
    </source>
</evidence>
<dbReference type="InterPro" id="IPR005561">
    <property type="entry name" value="ANTAR"/>
</dbReference>
<evidence type="ECO:0000259" key="3">
    <source>
        <dbReference type="PROSITE" id="PS50921"/>
    </source>
</evidence>
<organism evidence="4 5">
    <name type="scientific">Candidatus Rhodobacter oscarellae</name>
    <dbReference type="NCBI Taxonomy" id="1675527"/>
    <lineage>
        <taxon>Bacteria</taxon>
        <taxon>Pseudomonadati</taxon>
        <taxon>Pseudomonadota</taxon>
        <taxon>Alphaproteobacteria</taxon>
        <taxon>Rhodobacterales</taxon>
        <taxon>Rhodobacter group</taxon>
        <taxon>Rhodobacter</taxon>
    </lineage>
</organism>
<evidence type="ECO:0000313" key="4">
    <source>
        <dbReference type="EMBL" id="KMW59398.1"/>
    </source>
</evidence>
<proteinExistence type="predicted"/>
<dbReference type="InterPro" id="IPR036388">
    <property type="entry name" value="WH-like_DNA-bd_sf"/>
</dbReference>
<dbReference type="GO" id="GO:0000160">
    <property type="term" value="P:phosphorelay signal transduction system"/>
    <property type="evidence" value="ECO:0007669"/>
    <property type="project" value="InterPro"/>
</dbReference>
<dbReference type="Pfam" id="PF03861">
    <property type="entry name" value="ANTAR"/>
    <property type="match status" value="1"/>
</dbReference>
<dbReference type="PATRIC" id="fig|1675527.3.peg.4582"/>
<dbReference type="AlphaFoldDB" id="A0A0J9H0X7"/>
<keyword evidence="5" id="KW-1185">Reference proteome</keyword>